<dbReference type="SUPFAM" id="SSF52540">
    <property type="entry name" value="P-loop containing nucleoside triphosphate hydrolases"/>
    <property type="match status" value="1"/>
</dbReference>
<comment type="caution">
    <text evidence="4">The sequence shown here is derived from an EMBL/GenBank/DDBJ whole genome shotgun (WGS) entry which is preliminary data.</text>
</comment>
<dbReference type="EMBL" id="BAAAHE010000020">
    <property type="protein sequence ID" value="GAA0622515.1"/>
    <property type="molecule type" value="Genomic_DNA"/>
</dbReference>
<evidence type="ECO:0000256" key="2">
    <source>
        <dbReference type="ARBA" id="ARBA00022679"/>
    </source>
</evidence>
<dbReference type="InterPro" id="IPR027417">
    <property type="entry name" value="P-loop_NTPase"/>
</dbReference>
<sequence length="252" mass="27829">MQTLVAMLIHGPDLPAPLAELSPWVDFLMEPIDVVTARLDAQDHRRVLKTHTPLDGVPRIDGVHYAVVARHPLDAAVSLWHQGANLDRARMAELSGSPAARGRRPPLEDWLRRWIAADADPRTNLESLPGVIRHLTLAWSRRHDPDLVLVRYDDLRADLPGELARLADRLGLSVRPGVAEAAGFEQMRANADRLAPDQGGILLDRTAFFRSGRSGDGARLLTSEEYAGYRRRVAVLAGEAGPEFLAWLHPGE</sequence>
<keyword evidence="5" id="KW-1185">Reference proteome</keyword>
<dbReference type="Gene3D" id="3.40.50.300">
    <property type="entry name" value="P-loop containing nucleotide triphosphate hydrolases"/>
    <property type="match status" value="1"/>
</dbReference>
<dbReference type="Proteomes" id="UP001500957">
    <property type="component" value="Unassembled WGS sequence"/>
</dbReference>
<dbReference type="Pfam" id="PF00685">
    <property type="entry name" value="Sulfotransfer_1"/>
    <property type="match status" value="1"/>
</dbReference>
<dbReference type="PANTHER" id="PTHR11783">
    <property type="entry name" value="SULFOTRANSFERASE SULT"/>
    <property type="match status" value="1"/>
</dbReference>
<reference evidence="4 5" key="1">
    <citation type="journal article" date="2019" name="Int. J. Syst. Evol. Microbiol.">
        <title>The Global Catalogue of Microorganisms (GCM) 10K type strain sequencing project: providing services to taxonomists for standard genome sequencing and annotation.</title>
        <authorList>
            <consortium name="The Broad Institute Genomics Platform"/>
            <consortium name="The Broad Institute Genome Sequencing Center for Infectious Disease"/>
            <person name="Wu L."/>
            <person name="Ma J."/>
        </authorList>
    </citation>
    <scope>NUCLEOTIDE SEQUENCE [LARGE SCALE GENOMIC DNA]</scope>
    <source>
        <strain evidence="4 5">JCM 10671</strain>
    </source>
</reference>
<protein>
    <submittedName>
        <fullName evidence="4">Glycolipid sulfotransferase</fullName>
    </submittedName>
</protein>
<proteinExistence type="inferred from homology"/>
<comment type="similarity">
    <text evidence="1">Belongs to the sulfotransferase 1 family.</text>
</comment>
<evidence type="ECO:0000313" key="4">
    <source>
        <dbReference type="EMBL" id="GAA0622515.1"/>
    </source>
</evidence>
<dbReference type="InterPro" id="IPR000863">
    <property type="entry name" value="Sulfotransferase_dom"/>
</dbReference>
<evidence type="ECO:0000256" key="1">
    <source>
        <dbReference type="ARBA" id="ARBA00005771"/>
    </source>
</evidence>
<evidence type="ECO:0000259" key="3">
    <source>
        <dbReference type="Pfam" id="PF00685"/>
    </source>
</evidence>
<feature type="domain" description="Sulfotransferase" evidence="3">
    <location>
        <begin position="12"/>
        <end position="220"/>
    </location>
</feature>
<keyword evidence="2" id="KW-0808">Transferase</keyword>
<gene>
    <name evidence="4" type="ORF">GCM10009547_26810</name>
</gene>
<accession>A0ABN1GXF4</accession>
<evidence type="ECO:0000313" key="5">
    <source>
        <dbReference type="Proteomes" id="UP001500957"/>
    </source>
</evidence>
<name>A0ABN1GXF4_9ACTN</name>
<organism evidence="4 5">
    <name type="scientific">Sporichthya brevicatena</name>
    <dbReference type="NCBI Taxonomy" id="171442"/>
    <lineage>
        <taxon>Bacteria</taxon>
        <taxon>Bacillati</taxon>
        <taxon>Actinomycetota</taxon>
        <taxon>Actinomycetes</taxon>
        <taxon>Sporichthyales</taxon>
        <taxon>Sporichthyaceae</taxon>
        <taxon>Sporichthya</taxon>
    </lineage>
</organism>